<dbReference type="AlphaFoldDB" id="A0A9W8GY29"/>
<proteinExistence type="predicted"/>
<accession>A0A9W8GY29</accession>
<reference evidence="1" key="1">
    <citation type="submission" date="2022-07" db="EMBL/GenBank/DDBJ databases">
        <title>Phylogenomic reconstructions and comparative analyses of Kickxellomycotina fungi.</title>
        <authorList>
            <person name="Reynolds N.K."/>
            <person name="Stajich J.E."/>
            <person name="Barry K."/>
            <person name="Grigoriev I.V."/>
            <person name="Crous P."/>
            <person name="Smith M.E."/>
        </authorList>
    </citation>
    <scope>NUCLEOTIDE SEQUENCE</scope>
    <source>
        <strain evidence="1">BCRC 34297</strain>
    </source>
</reference>
<name>A0A9W8GY29_9FUNG</name>
<evidence type="ECO:0000313" key="2">
    <source>
        <dbReference type="Proteomes" id="UP001140011"/>
    </source>
</evidence>
<dbReference type="SUPFAM" id="SSF52047">
    <property type="entry name" value="RNI-like"/>
    <property type="match status" value="1"/>
</dbReference>
<evidence type="ECO:0008006" key="3">
    <source>
        <dbReference type="Google" id="ProtNLM"/>
    </source>
</evidence>
<comment type="caution">
    <text evidence="1">The sequence shown here is derived from an EMBL/GenBank/DDBJ whole genome shotgun (WGS) entry which is preliminary data.</text>
</comment>
<keyword evidence="2" id="KW-1185">Reference proteome</keyword>
<organism evidence="1 2">
    <name type="scientific">Coemansia pectinata</name>
    <dbReference type="NCBI Taxonomy" id="1052879"/>
    <lineage>
        <taxon>Eukaryota</taxon>
        <taxon>Fungi</taxon>
        <taxon>Fungi incertae sedis</taxon>
        <taxon>Zoopagomycota</taxon>
        <taxon>Kickxellomycotina</taxon>
        <taxon>Kickxellomycetes</taxon>
        <taxon>Kickxellales</taxon>
        <taxon>Kickxellaceae</taxon>
        <taxon>Coemansia</taxon>
    </lineage>
</organism>
<dbReference type="Proteomes" id="UP001140011">
    <property type="component" value="Unassembled WGS sequence"/>
</dbReference>
<dbReference type="EMBL" id="JANBUH010000359">
    <property type="protein sequence ID" value="KAJ2751779.1"/>
    <property type="molecule type" value="Genomic_DNA"/>
</dbReference>
<evidence type="ECO:0000313" key="1">
    <source>
        <dbReference type="EMBL" id="KAJ2751779.1"/>
    </source>
</evidence>
<protein>
    <recommendedName>
        <fullName evidence="3">F-box domain-containing protein</fullName>
    </recommendedName>
</protein>
<gene>
    <name evidence="1" type="ORF">GGI19_004263</name>
</gene>
<dbReference type="OrthoDB" id="5595089at2759"/>
<sequence length="563" mass="63377">MHPVSPLQTLPLRVVQLIVNHVVGCSRLVFAEVINQPKEYTMLLRPLLWVCRNFRNVARSLYCSSFDLSLHSARFNEPNNQGTRPRLFDLGYPTHHLAKALTISLTEASIYSGQVLEGLSQSPYCGQAFPLVRKITLFIAMDDPGEIGKEIETNPLVVEANIDAFALRVKEMAPLLNEIRIELDHEYLLPEITSRHFDSLVPRLTQLVDSIGYFDYGNTRVVAEFQLDGIRDLVQIKCHLEGDNNQFTLLARRNAQSLEYLSLGSDEGIDIPSLIQNSDGSCVVYSHLHTLDICDYPRVPALVLPIFPGAVPFPRLVRLSLSAFYPLGDDTLFRGNAAILEHLVLKLDPAVVTMLRKHTVFTQTSHPMLQSVMILCNDTHKNGLVPGTFATADETMMFCLSIGPGAPVYEIYGAAYMGKLTIAPTMFGSHTNIQVLNLVWGCIELWEVITLIQSLPLLSDLHTPQPKLVPVPDDIFHDDLPDYVQRTYAPASKRFRCWHLSYYCFGDHRDVVMCVLLLALVCPNFNYAATTSDMRQGFMRQMEESIASEAFKKYAPRLQRLLL</sequence>